<keyword evidence="2" id="KW-0812">Transmembrane</keyword>
<proteinExistence type="predicted"/>
<reference evidence="3 4" key="1">
    <citation type="submission" date="2019-03" db="EMBL/GenBank/DDBJ databases">
        <title>Draft Genome Sequence of Massilia arenosa sp. nov., a Novel Massilia Species Isolated from a Sandy-loam Maize Soil.</title>
        <authorList>
            <person name="Raths R."/>
            <person name="Peta V."/>
            <person name="Bucking H."/>
        </authorList>
    </citation>
    <scope>NUCLEOTIDE SEQUENCE [LARGE SCALE GENOMIC DNA]</scope>
    <source>
        <strain evidence="3 4">MC02</strain>
    </source>
</reference>
<gene>
    <name evidence="3" type="ORF">E4L96_20010</name>
</gene>
<dbReference type="CDD" id="cd16430">
    <property type="entry name" value="TraB"/>
    <property type="match status" value="1"/>
</dbReference>
<keyword evidence="4" id="KW-1185">Reference proteome</keyword>
<evidence type="ECO:0000256" key="1">
    <source>
        <dbReference type="SAM" id="MobiDB-lite"/>
    </source>
</evidence>
<dbReference type="InterPro" id="IPR005498">
    <property type="entry name" value="T4SS_VirB10/TraB/TrbI"/>
</dbReference>
<accession>A0A4Y9RWW5</accession>
<evidence type="ECO:0000256" key="2">
    <source>
        <dbReference type="SAM" id="Phobius"/>
    </source>
</evidence>
<evidence type="ECO:0000313" key="3">
    <source>
        <dbReference type="EMBL" id="TFW13383.1"/>
    </source>
</evidence>
<dbReference type="OrthoDB" id="15544at2"/>
<feature type="region of interest" description="Disordered" evidence="1">
    <location>
        <begin position="395"/>
        <end position="422"/>
    </location>
</feature>
<keyword evidence="2" id="KW-1133">Transmembrane helix</keyword>
<evidence type="ECO:0000313" key="4">
    <source>
        <dbReference type="Proteomes" id="UP000298438"/>
    </source>
</evidence>
<sequence>MKLAEKYQQLTSSLSPKQRQYVNIGLIAVVGFGTLWALFALSEPATKAKPAPVNASAGVTNIGAMVPGSQVSPQDVWVGTAGRKLAQYEQERQDQDRLNADRKSFEDTITRRLSDLESKLSSPVMPPGVPPIAPLAPSVPALPNQGIPAGTPPVIMDPPREEPVGLLHVSLGSNPASATPTPPRDLGANVESFLPVGFVRAELLGGLDAPTGGQAQSNPHPVLLRLADTAVLPNRARGKIKECFVIGAGYGDISSERAFIRTESLSCVRTDGSVLEVKVQGSVFGEDGKAGMRGRVVTKQGQMLANALLAGIVGGIGQGFANSGTTVTTSALGSVATSQGDTREQMRRGIGTGTGRALDQLAQYYIKLAEQTFPVIEIDAGRQVDIVITKGVNLESPSTTSTSAPSEDKAPQLVPGGGNVQD</sequence>
<dbReference type="RefSeq" id="WP_135208976.1">
    <property type="nucleotide sequence ID" value="NZ_SPVF01000252.1"/>
</dbReference>
<comment type="caution">
    <text evidence="3">The sequence shown here is derived from an EMBL/GenBank/DDBJ whole genome shotgun (WGS) entry which is preliminary data.</text>
</comment>
<dbReference type="EMBL" id="SPVF01000252">
    <property type="protein sequence ID" value="TFW13383.1"/>
    <property type="molecule type" value="Genomic_DNA"/>
</dbReference>
<dbReference type="Proteomes" id="UP000298438">
    <property type="component" value="Unassembled WGS sequence"/>
</dbReference>
<keyword evidence="2" id="KW-0472">Membrane</keyword>
<dbReference type="AlphaFoldDB" id="A0A4Y9RWW5"/>
<dbReference type="Pfam" id="PF03743">
    <property type="entry name" value="TrbI"/>
    <property type="match status" value="1"/>
</dbReference>
<feature type="transmembrane region" description="Helical" evidence="2">
    <location>
        <begin position="21"/>
        <end position="41"/>
    </location>
</feature>
<feature type="compositionally biased region" description="Low complexity" evidence="1">
    <location>
        <begin position="396"/>
        <end position="405"/>
    </location>
</feature>
<name>A0A4Y9RWW5_9BURK</name>
<protein>
    <submittedName>
        <fullName evidence="3">Conjugal transfer protein TraB</fullName>
    </submittedName>
</protein>
<organism evidence="3 4">
    <name type="scientific">Zemynaea arenosa</name>
    <dbReference type="NCBI Taxonomy" id="2561931"/>
    <lineage>
        <taxon>Bacteria</taxon>
        <taxon>Pseudomonadati</taxon>
        <taxon>Pseudomonadota</taxon>
        <taxon>Betaproteobacteria</taxon>
        <taxon>Burkholderiales</taxon>
        <taxon>Oxalobacteraceae</taxon>
        <taxon>Telluria group</taxon>
        <taxon>Zemynaea</taxon>
    </lineage>
</organism>